<dbReference type="EMBL" id="CAKOGL010000006">
    <property type="protein sequence ID" value="CAH2087079.1"/>
    <property type="molecule type" value="Genomic_DNA"/>
</dbReference>
<evidence type="ECO:0000313" key="2">
    <source>
        <dbReference type="EMBL" id="CAH2087079.1"/>
    </source>
</evidence>
<evidence type="ECO:0000313" key="3">
    <source>
        <dbReference type="Proteomes" id="UP001153954"/>
    </source>
</evidence>
<gene>
    <name evidence="2" type="ORF">EEDITHA_LOCUS3374</name>
</gene>
<feature type="region of interest" description="Disordered" evidence="1">
    <location>
        <begin position="1"/>
        <end position="35"/>
    </location>
</feature>
<sequence length="153" mass="16424">MTSDIIITAPSPKQVPTCQRRRGEDEEEAGRGWVGGVSSRRCSRDVLGGEVGDDAVDEVLAHDDGADGLPVRGVLAQQQADGLERDLDDGGRVAHRAHLHQVLLLYGLHGCSPSPAKRERQSTKGRETKKASLAECVACGWSYSRAVGERPRG</sequence>
<accession>A0AAU9THL4</accession>
<organism evidence="2 3">
    <name type="scientific">Euphydryas editha</name>
    <name type="common">Edith's checkerspot</name>
    <dbReference type="NCBI Taxonomy" id="104508"/>
    <lineage>
        <taxon>Eukaryota</taxon>
        <taxon>Metazoa</taxon>
        <taxon>Ecdysozoa</taxon>
        <taxon>Arthropoda</taxon>
        <taxon>Hexapoda</taxon>
        <taxon>Insecta</taxon>
        <taxon>Pterygota</taxon>
        <taxon>Neoptera</taxon>
        <taxon>Endopterygota</taxon>
        <taxon>Lepidoptera</taxon>
        <taxon>Glossata</taxon>
        <taxon>Ditrysia</taxon>
        <taxon>Papilionoidea</taxon>
        <taxon>Nymphalidae</taxon>
        <taxon>Nymphalinae</taxon>
        <taxon>Euphydryas</taxon>
    </lineage>
</organism>
<feature type="compositionally biased region" description="Basic and acidic residues" evidence="1">
    <location>
        <begin position="116"/>
        <end position="131"/>
    </location>
</feature>
<protein>
    <submittedName>
        <fullName evidence="2">Uncharacterized protein</fullName>
    </submittedName>
</protein>
<dbReference type="AlphaFoldDB" id="A0AAU9THL4"/>
<name>A0AAU9THL4_EUPED</name>
<evidence type="ECO:0000256" key="1">
    <source>
        <dbReference type="SAM" id="MobiDB-lite"/>
    </source>
</evidence>
<dbReference type="Proteomes" id="UP001153954">
    <property type="component" value="Unassembled WGS sequence"/>
</dbReference>
<comment type="caution">
    <text evidence="2">The sequence shown here is derived from an EMBL/GenBank/DDBJ whole genome shotgun (WGS) entry which is preliminary data.</text>
</comment>
<keyword evidence="3" id="KW-1185">Reference proteome</keyword>
<reference evidence="2" key="1">
    <citation type="submission" date="2022-03" db="EMBL/GenBank/DDBJ databases">
        <authorList>
            <person name="Tunstrom K."/>
        </authorList>
    </citation>
    <scope>NUCLEOTIDE SEQUENCE</scope>
</reference>
<feature type="region of interest" description="Disordered" evidence="1">
    <location>
        <begin position="112"/>
        <end position="131"/>
    </location>
</feature>
<proteinExistence type="predicted"/>